<keyword evidence="1" id="KW-0812">Transmembrane</keyword>
<keyword evidence="1" id="KW-1133">Transmembrane helix</keyword>
<dbReference type="PANTHER" id="PTHR43135:SF3">
    <property type="entry name" value="ALPHA-D-RIBOSE 1-METHYLPHOSPHONATE 5-TRIPHOSPHATE DIPHOSPHATASE"/>
    <property type="match status" value="1"/>
</dbReference>
<sequence>MAGLVYLLKGDETVKMIMRLFSNWQLMGVFDSHFTELRINSHQSLCCKGREMLSSSPTSIKFLKGMIISVLSALFGILLLGLVLGIIGKLGADVHPARFQVPEKANSYLLKNVNIVLLEGDGSVQRNMDVQVLDGKIAKISSTNTAEYSGKSYDGKGMYMMPGLIDSHVHIEDSSYLGLSLSQGVTTVRGMRGNSNQLRWRNEIDSNKWLGSRFFVYSPIIDGNFDPFHKQVTDASQAQIVVKKYAESGYDGIKLYSSMSPSVFNAIVKTAQEIGIPIAKHGPLPVHREDILSNSQVGSIEHIENIFSDLLHYSKDPEKLKEVIKLLKDDGTPVVTTLSVYNELTKLSLYKRNYLDKIPFQYMNEAHRSLTNIFGVQRWLNSSDSLAQRNTDDYNYLKFLAYTMYSAGVPLVVGSDSGALIGQAGFATHREMNILVSAGIPVIDVLKSATLIPAKILGKENVLGTISEGAFADFILTESNPMQSISALATPVIVAKNGILLDKEELIELAANATLTQSSIFTYAYLLLESIERLL</sequence>
<dbReference type="Proteomes" id="UP000664904">
    <property type="component" value="Plasmid unnamed4"/>
</dbReference>
<dbReference type="InterPro" id="IPR011059">
    <property type="entry name" value="Metal-dep_hydrolase_composite"/>
</dbReference>
<proteinExistence type="predicted"/>
<feature type="transmembrane region" description="Helical" evidence="1">
    <location>
        <begin position="62"/>
        <end position="87"/>
    </location>
</feature>
<accession>A0A975HP85</accession>
<keyword evidence="3" id="KW-0614">Plasmid</keyword>
<dbReference type="Gene3D" id="1.20.58.520">
    <property type="entry name" value="Amidohydrolase"/>
    <property type="match status" value="1"/>
</dbReference>
<protein>
    <submittedName>
        <fullName evidence="3">Amidohydrolase family protein</fullName>
    </submittedName>
</protein>
<dbReference type="GO" id="GO:0016810">
    <property type="term" value="F:hydrolase activity, acting on carbon-nitrogen (but not peptide) bonds"/>
    <property type="evidence" value="ECO:0007669"/>
    <property type="project" value="InterPro"/>
</dbReference>
<gene>
    <name evidence="3" type="ORF">J5O05_17225</name>
</gene>
<keyword evidence="1" id="KW-0472">Membrane</keyword>
<dbReference type="SUPFAM" id="SSF51338">
    <property type="entry name" value="Composite domain of metallo-dependent hydrolases"/>
    <property type="match status" value="1"/>
</dbReference>
<dbReference type="InterPro" id="IPR006680">
    <property type="entry name" value="Amidohydro-rel"/>
</dbReference>
<reference evidence="3" key="1">
    <citation type="submission" date="2021-03" db="EMBL/GenBank/DDBJ databases">
        <title>Complete Genome of Pseudoalteromonas xiamenensis STKMTI.2, a new potential marine bacterium producing anti-Vibrio compounds.</title>
        <authorList>
            <person name="Handayani D.P."/>
            <person name="Isnansetyo A."/>
            <person name="Istiqomah I."/>
            <person name="Jumina J."/>
        </authorList>
    </citation>
    <scope>NUCLEOTIDE SEQUENCE</scope>
    <source>
        <strain evidence="3">STKMTI.2</strain>
        <plasmid evidence="3">unnamed4</plasmid>
    </source>
</reference>
<dbReference type="InterPro" id="IPR051781">
    <property type="entry name" value="Metallo-dep_Hydrolase"/>
</dbReference>
<evidence type="ECO:0000313" key="4">
    <source>
        <dbReference type="Proteomes" id="UP000664904"/>
    </source>
</evidence>
<name>A0A975HP85_9GAMM</name>
<geneLocation type="plasmid" evidence="3 4">
    <name>unnamed4</name>
</geneLocation>
<dbReference type="KEGG" id="pxi:J5O05_17225"/>
<organism evidence="3 4">
    <name type="scientific">Pseudoalteromonas xiamenensis</name>
    <dbReference type="NCBI Taxonomy" id="882626"/>
    <lineage>
        <taxon>Bacteria</taxon>
        <taxon>Pseudomonadati</taxon>
        <taxon>Pseudomonadota</taxon>
        <taxon>Gammaproteobacteria</taxon>
        <taxon>Alteromonadales</taxon>
        <taxon>Pseudoalteromonadaceae</taxon>
        <taxon>Pseudoalteromonas</taxon>
    </lineage>
</organism>
<dbReference type="AlphaFoldDB" id="A0A975HP85"/>
<evidence type="ECO:0000313" key="3">
    <source>
        <dbReference type="EMBL" id="QTH73000.1"/>
    </source>
</evidence>
<dbReference type="PANTHER" id="PTHR43135">
    <property type="entry name" value="ALPHA-D-RIBOSE 1-METHYLPHOSPHONATE 5-TRIPHOSPHATE DIPHOSPHATASE"/>
    <property type="match status" value="1"/>
</dbReference>
<dbReference type="Pfam" id="PF01979">
    <property type="entry name" value="Amidohydro_1"/>
    <property type="match status" value="1"/>
</dbReference>
<dbReference type="EMBL" id="CP072134">
    <property type="protein sequence ID" value="QTH73000.1"/>
    <property type="molecule type" value="Genomic_DNA"/>
</dbReference>
<keyword evidence="4" id="KW-1185">Reference proteome</keyword>
<evidence type="ECO:0000256" key="1">
    <source>
        <dbReference type="SAM" id="Phobius"/>
    </source>
</evidence>
<evidence type="ECO:0000259" key="2">
    <source>
        <dbReference type="Pfam" id="PF01979"/>
    </source>
</evidence>
<dbReference type="RefSeq" id="WP_208844619.1">
    <property type="nucleotide sequence ID" value="NZ_CP072134.1"/>
</dbReference>
<dbReference type="Gene3D" id="3.30.110.90">
    <property type="entry name" value="Amidohydrolase"/>
    <property type="match status" value="1"/>
</dbReference>
<dbReference type="InterPro" id="IPR032466">
    <property type="entry name" value="Metal_Hydrolase"/>
</dbReference>
<dbReference type="SUPFAM" id="SSF51556">
    <property type="entry name" value="Metallo-dependent hydrolases"/>
    <property type="match status" value="1"/>
</dbReference>
<dbReference type="Gene3D" id="2.30.40.10">
    <property type="entry name" value="Urease, subunit C, domain 1"/>
    <property type="match status" value="1"/>
</dbReference>
<feature type="domain" description="Amidohydrolase-related" evidence="2">
    <location>
        <begin position="159"/>
        <end position="492"/>
    </location>
</feature>
<dbReference type="Gene3D" id="3.40.50.10910">
    <property type="entry name" value="Amidohydrolase"/>
    <property type="match status" value="1"/>
</dbReference>